<keyword evidence="3" id="KW-1185">Reference proteome</keyword>
<protein>
    <submittedName>
        <fullName evidence="2">Uncharacterized protein</fullName>
    </submittedName>
</protein>
<evidence type="ECO:0000313" key="2">
    <source>
        <dbReference type="EMBL" id="WEF31456.1"/>
    </source>
</evidence>
<evidence type="ECO:0000256" key="1">
    <source>
        <dbReference type="SAM" id="Phobius"/>
    </source>
</evidence>
<reference evidence="2 3" key="1">
    <citation type="submission" date="2023-02" db="EMBL/GenBank/DDBJ databases">
        <title>Gemone sequence of Telluria chitinolytica ACM 3522T.</title>
        <authorList>
            <person name="Frediansyah A."/>
            <person name="Miess H."/>
            <person name="Gross H."/>
        </authorList>
    </citation>
    <scope>NUCLEOTIDE SEQUENCE [LARGE SCALE GENOMIC DNA]</scope>
    <source>
        <strain evidence="2 3">ACM 3522</strain>
    </source>
</reference>
<accession>A0ABY8B692</accession>
<sequence length="75" mass="7890">MRNDGDRAALWSTLHWQLAGIACALVVGLALLLLYCDVLSAAAALAAAVLGIAYVLLLTWRYTRPPPGRPGEGTA</sequence>
<keyword evidence="1" id="KW-0472">Membrane</keyword>
<organism evidence="2 3">
    <name type="scientific">Pseudoduganella chitinolytica</name>
    <dbReference type="NCBI Taxonomy" id="34070"/>
    <lineage>
        <taxon>Bacteria</taxon>
        <taxon>Pseudomonadati</taxon>
        <taxon>Pseudomonadota</taxon>
        <taxon>Betaproteobacteria</taxon>
        <taxon>Burkholderiales</taxon>
        <taxon>Oxalobacteraceae</taxon>
        <taxon>Telluria group</taxon>
        <taxon>Pseudoduganella</taxon>
    </lineage>
</organism>
<keyword evidence="1" id="KW-0812">Transmembrane</keyword>
<feature type="transmembrane region" description="Helical" evidence="1">
    <location>
        <begin position="41"/>
        <end position="60"/>
    </location>
</feature>
<dbReference type="PROSITE" id="PS51257">
    <property type="entry name" value="PROKAR_LIPOPROTEIN"/>
    <property type="match status" value="1"/>
</dbReference>
<gene>
    <name evidence="2" type="ORF">PX653_18580</name>
</gene>
<feature type="transmembrane region" description="Helical" evidence="1">
    <location>
        <begin position="12"/>
        <end position="35"/>
    </location>
</feature>
<dbReference type="EMBL" id="CP119083">
    <property type="protein sequence ID" value="WEF31456.1"/>
    <property type="molecule type" value="Genomic_DNA"/>
</dbReference>
<proteinExistence type="predicted"/>
<evidence type="ECO:0000313" key="3">
    <source>
        <dbReference type="Proteomes" id="UP001216510"/>
    </source>
</evidence>
<keyword evidence="1" id="KW-1133">Transmembrane helix</keyword>
<dbReference type="RefSeq" id="WP_277414228.1">
    <property type="nucleotide sequence ID" value="NZ_CP119083.1"/>
</dbReference>
<name>A0ABY8B692_9BURK</name>
<dbReference type="Proteomes" id="UP001216510">
    <property type="component" value="Chromosome"/>
</dbReference>